<dbReference type="FunFam" id="3.40.50.2300:FF:000018">
    <property type="entry name" value="DNA-binding transcriptional regulator NtrC"/>
    <property type="match status" value="1"/>
</dbReference>
<dbReference type="PANTHER" id="PTHR32071">
    <property type="entry name" value="TRANSCRIPTIONAL REGULATORY PROTEIN"/>
    <property type="match status" value="1"/>
</dbReference>
<feature type="modified residue" description="4-aspartylphosphate" evidence="8">
    <location>
        <position position="58"/>
    </location>
</feature>
<dbReference type="PROSITE" id="PS00675">
    <property type="entry name" value="SIGMA54_INTERACT_1"/>
    <property type="match status" value="1"/>
</dbReference>
<dbReference type="InterPro" id="IPR058031">
    <property type="entry name" value="AAA_lid_NorR"/>
</dbReference>
<feature type="domain" description="Response regulatory" evidence="10">
    <location>
        <begin position="9"/>
        <end position="123"/>
    </location>
</feature>
<dbReference type="SMART" id="SM00382">
    <property type="entry name" value="AAA"/>
    <property type="match status" value="1"/>
</dbReference>
<keyword evidence="3" id="KW-0067">ATP-binding</keyword>
<evidence type="ECO:0000256" key="2">
    <source>
        <dbReference type="ARBA" id="ARBA00022741"/>
    </source>
</evidence>
<dbReference type="GO" id="GO:0000160">
    <property type="term" value="P:phosphorelay signal transduction system"/>
    <property type="evidence" value="ECO:0007669"/>
    <property type="project" value="UniProtKB-KW"/>
</dbReference>
<keyword evidence="2" id="KW-0547">Nucleotide-binding</keyword>
<dbReference type="Gene3D" id="3.40.50.2300">
    <property type="match status" value="1"/>
</dbReference>
<dbReference type="InterPro" id="IPR003593">
    <property type="entry name" value="AAA+_ATPase"/>
</dbReference>
<dbReference type="PROSITE" id="PS00676">
    <property type="entry name" value="SIGMA54_INTERACT_2"/>
    <property type="match status" value="1"/>
</dbReference>
<evidence type="ECO:0000256" key="3">
    <source>
        <dbReference type="ARBA" id="ARBA00022840"/>
    </source>
</evidence>
<keyword evidence="5" id="KW-0805">Transcription regulation</keyword>
<dbReference type="SUPFAM" id="SSF52172">
    <property type="entry name" value="CheY-like"/>
    <property type="match status" value="1"/>
</dbReference>
<keyword evidence="4" id="KW-0902">Two-component regulatory system</keyword>
<accession>A0A6J4KGD1</accession>
<dbReference type="FunFam" id="3.40.50.300:FF:000006">
    <property type="entry name" value="DNA-binding transcriptional regulator NtrC"/>
    <property type="match status" value="1"/>
</dbReference>
<dbReference type="InterPro" id="IPR001789">
    <property type="entry name" value="Sig_transdc_resp-reg_receiver"/>
</dbReference>
<dbReference type="InterPro" id="IPR025943">
    <property type="entry name" value="Sigma_54_int_dom_ATP-bd_2"/>
</dbReference>
<dbReference type="EMBL" id="CADCTW010000039">
    <property type="protein sequence ID" value="CAA9304363.1"/>
    <property type="molecule type" value="Genomic_DNA"/>
</dbReference>
<evidence type="ECO:0000256" key="7">
    <source>
        <dbReference type="ARBA" id="ARBA00023163"/>
    </source>
</evidence>
<dbReference type="PROSITE" id="PS50110">
    <property type="entry name" value="RESPONSE_REGULATORY"/>
    <property type="match status" value="1"/>
</dbReference>
<dbReference type="Pfam" id="PF00072">
    <property type="entry name" value="Response_reg"/>
    <property type="match status" value="1"/>
</dbReference>
<dbReference type="GO" id="GO:0005524">
    <property type="term" value="F:ATP binding"/>
    <property type="evidence" value="ECO:0007669"/>
    <property type="project" value="UniProtKB-KW"/>
</dbReference>
<dbReference type="InterPro" id="IPR025944">
    <property type="entry name" value="Sigma_54_int_dom_CS"/>
</dbReference>
<evidence type="ECO:0000256" key="1">
    <source>
        <dbReference type="ARBA" id="ARBA00022553"/>
    </source>
</evidence>
<dbReference type="GO" id="GO:0006355">
    <property type="term" value="P:regulation of DNA-templated transcription"/>
    <property type="evidence" value="ECO:0007669"/>
    <property type="project" value="InterPro"/>
</dbReference>
<reference evidence="11" key="1">
    <citation type="submission" date="2020-02" db="EMBL/GenBank/DDBJ databases">
        <authorList>
            <person name="Meier V. D."/>
        </authorList>
    </citation>
    <scope>NUCLEOTIDE SEQUENCE</scope>
    <source>
        <strain evidence="11">AVDCRST_MAG68</strain>
    </source>
</reference>
<dbReference type="Pfam" id="PF02954">
    <property type="entry name" value="HTH_8"/>
    <property type="match status" value="1"/>
</dbReference>
<dbReference type="InterPro" id="IPR011006">
    <property type="entry name" value="CheY-like_superfamily"/>
</dbReference>
<sequence length="461" mass="50470">MSTGNPAATVLVVDDDDSMRETITEVLAAHGYRALPCAGAEEALERLQADGADVVLTDLRMPGMKGEALLAEVRRTFPEIPVIAVTAFGSVSNAMELTRAGAFDYLEKPFRTQALFDSLDRGLRESAPRREQARMVRQQGRHLEGIVGSSAPLRALFERIARVALSPAPVLITGESGTGKELVARAVHQASGRREMLAVNCGAIPDQLLESELFGHVKGAFTGATADKKGLFHAADGGTLFLDEIGEMPPALQPKLLRVLESGEVRRVGEVQARRVDVRIVAATNRDLAVEVEEGRFREDLYWRLRVLHLEVPPLRERAADIRLLIEWYVQRARDSRTGGKRISSAAAELMADYHWPGNVRQLLNTLESVMVFAPGDEIGPGDLPEEIRRASGNREVIRSAAERGLSLAELERDYIFEVLRRTGGNKSRAADVLGIPRRTLYRRLDEYAADAVNGGRSGGA</sequence>
<protein>
    <submittedName>
        <fullName evidence="11">Signal-transduction regulatory protein FlgR</fullName>
    </submittedName>
</protein>
<feature type="domain" description="Sigma-54 factor interaction" evidence="9">
    <location>
        <begin position="146"/>
        <end position="372"/>
    </location>
</feature>
<dbReference type="Gene3D" id="1.10.8.60">
    <property type="match status" value="1"/>
</dbReference>
<keyword evidence="1 8" id="KW-0597">Phosphoprotein</keyword>
<evidence type="ECO:0000256" key="8">
    <source>
        <dbReference type="PROSITE-ProRule" id="PRU00169"/>
    </source>
</evidence>
<dbReference type="PROSITE" id="PS00688">
    <property type="entry name" value="SIGMA54_INTERACT_3"/>
    <property type="match status" value="1"/>
</dbReference>
<name>A0A6J4KGD1_9BACT</name>
<dbReference type="InterPro" id="IPR002197">
    <property type="entry name" value="HTH_Fis"/>
</dbReference>
<dbReference type="InterPro" id="IPR025662">
    <property type="entry name" value="Sigma_54_int_dom_ATP-bd_1"/>
</dbReference>
<dbReference type="PROSITE" id="PS50045">
    <property type="entry name" value="SIGMA54_INTERACT_4"/>
    <property type="match status" value="1"/>
</dbReference>
<evidence type="ECO:0000259" key="10">
    <source>
        <dbReference type="PROSITE" id="PS50110"/>
    </source>
</evidence>
<proteinExistence type="predicted"/>
<evidence type="ECO:0000313" key="11">
    <source>
        <dbReference type="EMBL" id="CAA9304363.1"/>
    </source>
</evidence>
<dbReference type="InterPro" id="IPR002078">
    <property type="entry name" value="Sigma_54_int"/>
</dbReference>
<dbReference type="Gene3D" id="3.40.50.300">
    <property type="entry name" value="P-loop containing nucleotide triphosphate hydrolases"/>
    <property type="match status" value="1"/>
</dbReference>
<dbReference type="SMART" id="SM00448">
    <property type="entry name" value="REC"/>
    <property type="match status" value="1"/>
</dbReference>
<dbReference type="InterPro" id="IPR027417">
    <property type="entry name" value="P-loop_NTPase"/>
</dbReference>
<dbReference type="SUPFAM" id="SSF52540">
    <property type="entry name" value="P-loop containing nucleoside triphosphate hydrolases"/>
    <property type="match status" value="1"/>
</dbReference>
<dbReference type="Pfam" id="PF25601">
    <property type="entry name" value="AAA_lid_14"/>
    <property type="match status" value="1"/>
</dbReference>
<evidence type="ECO:0000256" key="4">
    <source>
        <dbReference type="ARBA" id="ARBA00023012"/>
    </source>
</evidence>
<dbReference type="AlphaFoldDB" id="A0A6J4KGD1"/>
<dbReference type="PRINTS" id="PR01590">
    <property type="entry name" value="HTHFIS"/>
</dbReference>
<evidence type="ECO:0000259" key="9">
    <source>
        <dbReference type="PROSITE" id="PS50045"/>
    </source>
</evidence>
<organism evidence="11">
    <name type="scientific">uncultured Gemmatimonadota bacterium</name>
    <dbReference type="NCBI Taxonomy" id="203437"/>
    <lineage>
        <taxon>Bacteria</taxon>
        <taxon>Pseudomonadati</taxon>
        <taxon>Gemmatimonadota</taxon>
        <taxon>environmental samples</taxon>
    </lineage>
</organism>
<dbReference type="CDD" id="cd00009">
    <property type="entry name" value="AAA"/>
    <property type="match status" value="1"/>
</dbReference>
<evidence type="ECO:0000256" key="6">
    <source>
        <dbReference type="ARBA" id="ARBA00023125"/>
    </source>
</evidence>
<dbReference type="Gene3D" id="1.10.10.60">
    <property type="entry name" value="Homeodomain-like"/>
    <property type="match status" value="1"/>
</dbReference>
<keyword evidence="6" id="KW-0238">DNA-binding</keyword>
<evidence type="ECO:0000256" key="5">
    <source>
        <dbReference type="ARBA" id="ARBA00023015"/>
    </source>
</evidence>
<gene>
    <name evidence="11" type="ORF">AVDCRST_MAG68-933</name>
</gene>
<dbReference type="SUPFAM" id="SSF46689">
    <property type="entry name" value="Homeodomain-like"/>
    <property type="match status" value="1"/>
</dbReference>
<keyword evidence="7" id="KW-0804">Transcription</keyword>
<dbReference type="InterPro" id="IPR009057">
    <property type="entry name" value="Homeodomain-like_sf"/>
</dbReference>
<dbReference type="Pfam" id="PF00158">
    <property type="entry name" value="Sigma54_activat"/>
    <property type="match status" value="1"/>
</dbReference>
<dbReference type="GO" id="GO:0043565">
    <property type="term" value="F:sequence-specific DNA binding"/>
    <property type="evidence" value="ECO:0007669"/>
    <property type="project" value="InterPro"/>
</dbReference>